<keyword evidence="2 7" id="KW-0812">Transmembrane</keyword>
<dbReference type="Pfam" id="PF14724">
    <property type="entry name" value="mit_SMPDase"/>
    <property type="match status" value="1"/>
</dbReference>
<evidence type="ECO:0000256" key="1">
    <source>
        <dbReference type="ARBA" id="ARBA00004167"/>
    </source>
</evidence>
<evidence type="ECO:0000313" key="8">
    <source>
        <dbReference type="WBParaSite" id="maker-PairedContig_597-snap-gene-0.24-mRNA-1"/>
    </source>
</evidence>
<evidence type="ECO:0000256" key="3">
    <source>
        <dbReference type="ARBA" id="ARBA00022989"/>
    </source>
</evidence>
<feature type="transmembrane region" description="Helical" evidence="7">
    <location>
        <begin position="613"/>
        <end position="636"/>
    </location>
</feature>
<evidence type="ECO:0000256" key="2">
    <source>
        <dbReference type="ARBA" id="ARBA00022692"/>
    </source>
</evidence>
<evidence type="ECO:0008006" key="9">
    <source>
        <dbReference type="Google" id="ProtNLM"/>
    </source>
</evidence>
<evidence type="ECO:0000256" key="6">
    <source>
        <dbReference type="SAM" id="MobiDB-lite"/>
    </source>
</evidence>
<keyword evidence="3 7" id="KW-1133">Transmembrane helix</keyword>
<dbReference type="AlphaFoldDB" id="A0A1I8EWM2"/>
<organism evidence="8">
    <name type="scientific">Wuchereria bancrofti</name>
    <dbReference type="NCBI Taxonomy" id="6293"/>
    <lineage>
        <taxon>Eukaryota</taxon>
        <taxon>Metazoa</taxon>
        <taxon>Ecdysozoa</taxon>
        <taxon>Nematoda</taxon>
        <taxon>Chromadorea</taxon>
        <taxon>Rhabditida</taxon>
        <taxon>Spirurina</taxon>
        <taxon>Spiruromorpha</taxon>
        <taxon>Filarioidea</taxon>
        <taxon>Onchocercidae</taxon>
        <taxon>Wuchereria</taxon>
    </lineage>
</organism>
<dbReference type="GO" id="GO:0046475">
    <property type="term" value="P:glycerophospholipid catabolic process"/>
    <property type="evidence" value="ECO:0007669"/>
    <property type="project" value="TreeGrafter"/>
</dbReference>
<dbReference type="PANTHER" id="PTHR12988:SF6">
    <property type="entry name" value="SPHINGOMYELIN PHOSPHODIESTERASE 4"/>
    <property type="match status" value="1"/>
</dbReference>
<feature type="compositionally biased region" description="Low complexity" evidence="6">
    <location>
        <begin position="463"/>
        <end position="477"/>
    </location>
</feature>
<feature type="region of interest" description="Disordered" evidence="6">
    <location>
        <begin position="455"/>
        <end position="477"/>
    </location>
</feature>
<dbReference type="GO" id="GO:0050290">
    <property type="term" value="F:sphingomyelin phosphodiesterase D activity"/>
    <property type="evidence" value="ECO:0007669"/>
    <property type="project" value="InterPro"/>
</dbReference>
<dbReference type="GO" id="GO:0016020">
    <property type="term" value="C:membrane"/>
    <property type="evidence" value="ECO:0007669"/>
    <property type="project" value="UniProtKB-SubCell"/>
</dbReference>
<accession>A0A1I8EWM2</accession>
<name>A0A1I8EWM2_WUCBA</name>
<dbReference type="InterPro" id="IPR024129">
    <property type="entry name" value="Sphingomy_SMPD4"/>
</dbReference>
<reference evidence="8" key="1">
    <citation type="submission" date="2016-11" db="UniProtKB">
        <authorList>
            <consortium name="WormBaseParasite"/>
        </authorList>
    </citation>
    <scope>IDENTIFICATION</scope>
    <source>
        <strain evidence="8">pt0022</strain>
    </source>
</reference>
<sequence>MIVYFFELFGKKYYSMDIYGSYPSRLSIACSELLPRIQNQSYTFDVYFLQSVVDRIFNDSQIDLLSVLSQSGINDTGNEYDQVIELIGINSVVFKLLLESKSDFFKYFMTSFCRHLERSSCILPLEMVQDSVYMRLLSDYVCFMMPVNEENTTAVTGKKIHPENTVKSSYSTPLNLFKEEALRRYALCPSSHSIRTLRTMIQSISPHFLTFICILVRSYCSLSNWPTDYRLIALRFVLKEIHVFALAESEDFNFSQSKLQLQWNAPFTDELFDFFLSLFTRWPPNPSFTNLFDVWVTWIRPWRYCGNDLQRVMPFIRSNRRYYIELSDAFWGRKFSLECTDDIENLASYICILTSPDMLEIYEALEYNLEPNVLALLNSLKNDAENLRLKVLRCEEKLTKTNWFQRTFFCLEEELLLSEQKKALEALERLILNAKKAMSDGDLNESENVNFATKTVSTNEAESTSNSPKSLSSFSPLSQKQIPDHYIDSRTKLMYLTPLGRKQVAQGTHRFDYSNCRRATPPIISSLRSDEIWWLSRLLYRISRVINRTKFIEHLSQSYDDATLTGFIARFLLDPEYPNISVPAYSTIIAFQKPCLNLRYFAYYRNLIPLCTFFILLFFLPFSYCSIILFGMILYTKVLKFYQYTKKKE</sequence>
<dbReference type="PANTHER" id="PTHR12988">
    <property type="entry name" value="SPHINGOMYELIN PHOSPHODIESTERASE 4"/>
    <property type="match status" value="1"/>
</dbReference>
<dbReference type="STRING" id="6293.A0A1I8EWM2"/>
<protein>
    <recommendedName>
        <fullName evidence="9">Sphingomyelin phosphodiesterase 4</fullName>
    </recommendedName>
</protein>
<feature type="coiled-coil region" evidence="5">
    <location>
        <begin position="377"/>
        <end position="437"/>
    </location>
</feature>
<comment type="subcellular location">
    <subcellularLocation>
        <location evidence="1">Membrane</location>
        <topology evidence="1">Single-pass membrane protein</topology>
    </subcellularLocation>
</comment>
<evidence type="ECO:0000256" key="7">
    <source>
        <dbReference type="SAM" id="Phobius"/>
    </source>
</evidence>
<evidence type="ECO:0000256" key="5">
    <source>
        <dbReference type="SAM" id="Coils"/>
    </source>
</evidence>
<evidence type="ECO:0000256" key="4">
    <source>
        <dbReference type="ARBA" id="ARBA00023136"/>
    </source>
</evidence>
<proteinExistence type="predicted"/>
<keyword evidence="4 7" id="KW-0472">Membrane</keyword>
<dbReference type="WBParaSite" id="maker-PairedContig_597-snap-gene-0.24-mRNA-1">
    <property type="protein sequence ID" value="maker-PairedContig_597-snap-gene-0.24-mRNA-1"/>
    <property type="gene ID" value="maker-PairedContig_597-snap-gene-0.24"/>
</dbReference>
<dbReference type="GO" id="GO:0006685">
    <property type="term" value="P:sphingomyelin catabolic process"/>
    <property type="evidence" value="ECO:0007669"/>
    <property type="project" value="TreeGrafter"/>
</dbReference>
<dbReference type="GO" id="GO:0046513">
    <property type="term" value="P:ceramide biosynthetic process"/>
    <property type="evidence" value="ECO:0007669"/>
    <property type="project" value="TreeGrafter"/>
</dbReference>
<keyword evidence="5" id="KW-0175">Coiled coil</keyword>